<proteinExistence type="predicted"/>
<organism evidence="3 4">
    <name type="scientific">Paenibacillus crassostreae</name>
    <dbReference type="NCBI Taxonomy" id="1763538"/>
    <lineage>
        <taxon>Bacteria</taxon>
        <taxon>Bacillati</taxon>
        <taxon>Bacillota</taxon>
        <taxon>Bacilli</taxon>
        <taxon>Bacillales</taxon>
        <taxon>Paenibacillaceae</taxon>
        <taxon>Paenibacillus</taxon>
    </lineage>
</organism>
<evidence type="ECO:0000259" key="2">
    <source>
        <dbReference type="Pfam" id="PF15615"/>
    </source>
</evidence>
<dbReference type="Proteomes" id="UP000077134">
    <property type="component" value="Unassembled WGS sequence"/>
</dbReference>
<reference evidence="3 4" key="1">
    <citation type="submission" date="2016-02" db="EMBL/GenBank/DDBJ databases">
        <title>Paenibacillus sp. LPB0068, isolated from Crassostrea gigas.</title>
        <authorList>
            <person name="Shin S.-K."/>
            <person name="Yi H."/>
        </authorList>
    </citation>
    <scope>NUCLEOTIDE SEQUENCE [LARGE SCALE GENOMIC DNA]</scope>
    <source>
        <strain evidence="3 4">LPB0068</strain>
    </source>
</reference>
<dbReference type="KEGG" id="pcx:LPB68_09945"/>
<dbReference type="AlphaFoldDB" id="A0A167BV21"/>
<evidence type="ECO:0008006" key="5">
    <source>
        <dbReference type="Google" id="ProtNLM"/>
    </source>
</evidence>
<sequence>MGDNRGNIRLNDNRPTYHEAELVLEGYTELSNGVGQALAIPVLNIGSQRIQAAEVSRSIKPDVPLVPVHDGYIAVDTLRQAGLGPMGRTIHGAMLDRPFQLTPAEIIARGSERMQGAWSKTIFPDLVWPYGSEYPVYEHLKFLTQWGLNGGIRGGAYHHAEELRLFMNDILKSYPESRILVLGKKALLEQLKDRWRLLDAIWLTTGGKDQIVQEILSSGVIITTPNVAKQQQIASISFDIILMLEPDDLTKSSTTQIFKQLKKMKSRLKLAVYSAEDYFAQSYVSTTHMNLLKINDYTVSQYVIYNPKQPKKDLPRPYRRMERFPMVQVKESIPLHMTEMELEGELGEKGTPIPRREAVPQVERRSTSIPAPPFLSSFELFKAEIDVQKREHRFTKRARQLENHVEGIATYVPYMNYWPTYDSMTGSQSRWYFYWRGEVREQRYPDTDLSYIFLYVYELINGIGWKDEIEGYRLMSDVWMAYRERNLKLTSYLLEWITDFTLIHGLPMPYQDVYQLAPNELSGDELELELMHRFNSEPLDIPFSLLRRLSDTDMIKSKFYNECGDVLLQEYVPKVIALVDAYLAKQQGLRLIEIFYPGPPVEKERQLFQSATYDESLYGRFVSISVTRISQHAPLREYITQLIRLTENKLREHLNFKGRLRGIELEPEVDTLVSRYLERMLKTKTTPEREGPAVIIDEEKLAQLQEDSEFVRDILTVNIDVEDNLSEQQEELSIPSINESSIHWDITGLPEEWKDFADALNSSHLEVLYVLKQGQRLSALQDIANEAGTMPELLTDDINEIAMDTIGDLIIDGEEITEEYIPMLSQITKTI</sequence>
<dbReference type="RefSeq" id="WP_068660014.1">
    <property type="nucleotide sequence ID" value="NZ_CP017770.1"/>
</dbReference>
<protein>
    <recommendedName>
        <fullName evidence="5">TerB-C domain-containing protein</fullName>
    </recommendedName>
</protein>
<dbReference type="InterPro" id="IPR025266">
    <property type="entry name" value="TerB_N"/>
</dbReference>
<dbReference type="Pfam" id="PF15615">
    <property type="entry name" value="TerB_C"/>
    <property type="match status" value="1"/>
</dbReference>
<accession>A0A167BV21</accession>
<feature type="domain" description="TerB-C" evidence="2">
    <location>
        <begin position="684"/>
        <end position="818"/>
    </location>
</feature>
<dbReference type="Pfam" id="PF13208">
    <property type="entry name" value="TerB_N"/>
    <property type="match status" value="1"/>
</dbReference>
<evidence type="ECO:0000313" key="3">
    <source>
        <dbReference type="EMBL" id="OAB72472.1"/>
    </source>
</evidence>
<dbReference type="OrthoDB" id="2663344at2"/>
<name>A0A167BV21_9BACL</name>
<keyword evidence="4" id="KW-1185">Reference proteome</keyword>
<dbReference type="EMBL" id="LSFN01000035">
    <property type="protein sequence ID" value="OAB72472.1"/>
    <property type="molecule type" value="Genomic_DNA"/>
</dbReference>
<evidence type="ECO:0000313" key="4">
    <source>
        <dbReference type="Proteomes" id="UP000077134"/>
    </source>
</evidence>
<dbReference type="InterPro" id="IPR028932">
    <property type="entry name" value="TerB-C"/>
</dbReference>
<gene>
    <name evidence="3" type="ORF">PNBC_16390</name>
</gene>
<evidence type="ECO:0000259" key="1">
    <source>
        <dbReference type="Pfam" id="PF13208"/>
    </source>
</evidence>
<dbReference type="STRING" id="1763538.LPB68_09945"/>
<comment type="caution">
    <text evidence="3">The sequence shown here is derived from an EMBL/GenBank/DDBJ whole genome shotgun (WGS) entry which is preliminary data.</text>
</comment>
<feature type="domain" description="TerB N-terminal" evidence="1">
    <location>
        <begin position="387"/>
        <end position="585"/>
    </location>
</feature>